<gene>
    <name evidence="1" type="ORF">ACFOSU_10420</name>
</gene>
<dbReference type="InterPro" id="IPR036691">
    <property type="entry name" value="Endo/exonu/phosph_ase_sf"/>
</dbReference>
<name>A0ABV7ENJ7_9GAMM</name>
<sequence>MQLLRGNYNGWGSKKNLDSVVAVINRFDLVAVEEVMDLETVEKLADKLSALSGDNWGQLGSRAVGRGSYKEYRLGVEVWT</sequence>
<evidence type="ECO:0000313" key="2">
    <source>
        <dbReference type="Proteomes" id="UP001595462"/>
    </source>
</evidence>
<organism evidence="1 2">
    <name type="scientific">Salinisphaera aquimarina</name>
    <dbReference type="NCBI Taxonomy" id="2094031"/>
    <lineage>
        <taxon>Bacteria</taxon>
        <taxon>Pseudomonadati</taxon>
        <taxon>Pseudomonadota</taxon>
        <taxon>Gammaproteobacteria</taxon>
        <taxon>Salinisphaerales</taxon>
        <taxon>Salinisphaeraceae</taxon>
        <taxon>Salinisphaera</taxon>
    </lineage>
</organism>
<protein>
    <recommendedName>
        <fullName evidence="3">Endonuclease/exonuclease/phosphatase domain-containing protein</fullName>
    </recommendedName>
</protein>
<evidence type="ECO:0000313" key="1">
    <source>
        <dbReference type="EMBL" id="MFC3104303.1"/>
    </source>
</evidence>
<dbReference type="Proteomes" id="UP001595462">
    <property type="component" value="Unassembled WGS sequence"/>
</dbReference>
<dbReference type="Gene3D" id="3.60.10.10">
    <property type="entry name" value="Endonuclease/exonuclease/phosphatase"/>
    <property type="match status" value="1"/>
</dbReference>
<dbReference type="RefSeq" id="WP_380689279.1">
    <property type="nucleotide sequence ID" value="NZ_JBHRSS010000004.1"/>
</dbReference>
<evidence type="ECO:0008006" key="3">
    <source>
        <dbReference type="Google" id="ProtNLM"/>
    </source>
</evidence>
<dbReference type="EMBL" id="JBHRSS010000004">
    <property type="protein sequence ID" value="MFC3104303.1"/>
    <property type="molecule type" value="Genomic_DNA"/>
</dbReference>
<accession>A0ABV7ENJ7</accession>
<proteinExistence type="predicted"/>
<keyword evidence="2" id="KW-1185">Reference proteome</keyword>
<reference evidence="2" key="1">
    <citation type="journal article" date="2019" name="Int. J. Syst. Evol. Microbiol.">
        <title>The Global Catalogue of Microorganisms (GCM) 10K type strain sequencing project: providing services to taxonomists for standard genome sequencing and annotation.</title>
        <authorList>
            <consortium name="The Broad Institute Genomics Platform"/>
            <consortium name="The Broad Institute Genome Sequencing Center for Infectious Disease"/>
            <person name="Wu L."/>
            <person name="Ma J."/>
        </authorList>
    </citation>
    <scope>NUCLEOTIDE SEQUENCE [LARGE SCALE GENOMIC DNA]</scope>
    <source>
        <strain evidence="2">KCTC 52640</strain>
    </source>
</reference>
<comment type="caution">
    <text evidence="1">The sequence shown here is derived from an EMBL/GenBank/DDBJ whole genome shotgun (WGS) entry which is preliminary data.</text>
</comment>